<protein>
    <recommendedName>
        <fullName evidence="2">poly(ADP-ribose) glycohydrolase</fullName>
        <ecNumber evidence="2">3.2.1.143</ecNumber>
    </recommendedName>
</protein>
<dbReference type="PANTHER" id="PTHR12837:SF15">
    <property type="entry name" value="POLY(ADP-RIBOSE) GLYCOHYDROLASE"/>
    <property type="match status" value="1"/>
</dbReference>
<feature type="active site" evidence="4">
    <location>
        <position position="314"/>
    </location>
</feature>
<dbReference type="EMBL" id="GEEE01024048">
    <property type="protein sequence ID" value="JAP39177.1"/>
    <property type="molecule type" value="Transcribed_RNA"/>
</dbReference>
<dbReference type="Pfam" id="PF05028">
    <property type="entry name" value="PARG_cat_C"/>
    <property type="match status" value="1"/>
</dbReference>
<dbReference type="Pfam" id="PF20811">
    <property type="entry name" value="PARG_cat_N"/>
    <property type="match status" value="1"/>
</dbReference>
<dbReference type="InterPro" id="IPR046372">
    <property type="entry name" value="PARG_cat_C"/>
</dbReference>
<dbReference type="PANTHER" id="PTHR12837">
    <property type="entry name" value="POLY ADP-RIBOSE GLYCOHYDROLASE"/>
    <property type="match status" value="1"/>
</dbReference>
<feature type="active site" evidence="4">
    <location>
        <position position="296"/>
    </location>
</feature>
<keyword evidence="3" id="KW-0378">Hydrolase</keyword>
<evidence type="ECO:0000259" key="5">
    <source>
        <dbReference type="Pfam" id="PF05028"/>
    </source>
</evidence>
<evidence type="ECO:0000256" key="3">
    <source>
        <dbReference type="ARBA" id="ARBA00022801"/>
    </source>
</evidence>
<dbReference type="GO" id="GO:0004649">
    <property type="term" value="F:poly(ADP-ribose) glycohydrolase activity"/>
    <property type="evidence" value="ECO:0007669"/>
    <property type="project" value="UniProtKB-EC"/>
</dbReference>
<reference evidence="7" key="1">
    <citation type="submission" date="2016-01" db="EMBL/GenBank/DDBJ databases">
        <title>Reference transcriptome for the parasite Schistocephalus solidus: insights into the molecular evolution of parasitism.</title>
        <authorList>
            <person name="Hebert F.O."/>
            <person name="Grambauer S."/>
            <person name="Barber I."/>
            <person name="Landry C.R."/>
            <person name="Aubin-Horth N."/>
        </authorList>
    </citation>
    <scope>NUCLEOTIDE SEQUENCE</scope>
</reference>
<dbReference type="GO" id="GO:0009225">
    <property type="term" value="P:nucleotide-sugar metabolic process"/>
    <property type="evidence" value="ECO:0007669"/>
    <property type="project" value="TreeGrafter"/>
</dbReference>
<proteinExistence type="inferred from homology"/>
<comment type="similarity">
    <text evidence="1">Belongs to the poly(ADP-ribose) glycohydrolase family.</text>
</comment>
<dbReference type="GO" id="GO:1990966">
    <property type="term" value="P:ATP generation from poly-ADP-D-ribose"/>
    <property type="evidence" value="ECO:0007669"/>
    <property type="project" value="TreeGrafter"/>
</dbReference>
<name>A0A0X3NNM1_SCHSO</name>
<dbReference type="GO" id="GO:0006282">
    <property type="term" value="P:regulation of DNA repair"/>
    <property type="evidence" value="ECO:0007669"/>
    <property type="project" value="InterPro"/>
</dbReference>
<dbReference type="GO" id="GO:0005634">
    <property type="term" value="C:nucleus"/>
    <property type="evidence" value="ECO:0007669"/>
    <property type="project" value="TreeGrafter"/>
</dbReference>
<dbReference type="InterPro" id="IPR007724">
    <property type="entry name" value="Poly_GlycHdrlase"/>
</dbReference>
<dbReference type="GO" id="GO:0005737">
    <property type="term" value="C:cytoplasm"/>
    <property type="evidence" value="ECO:0007669"/>
    <property type="project" value="TreeGrafter"/>
</dbReference>
<organism evidence="7">
    <name type="scientific">Schistocephalus solidus</name>
    <name type="common">Tapeworm</name>
    <dbReference type="NCBI Taxonomy" id="70667"/>
    <lineage>
        <taxon>Eukaryota</taxon>
        <taxon>Metazoa</taxon>
        <taxon>Spiralia</taxon>
        <taxon>Lophotrochozoa</taxon>
        <taxon>Platyhelminthes</taxon>
        <taxon>Cestoda</taxon>
        <taxon>Eucestoda</taxon>
        <taxon>Diphyllobothriidea</taxon>
        <taxon>Diphyllobothriidae</taxon>
        <taxon>Schistocephalus</taxon>
    </lineage>
</organism>
<evidence type="ECO:0000259" key="6">
    <source>
        <dbReference type="Pfam" id="PF20811"/>
    </source>
</evidence>
<gene>
    <name evidence="7" type="ORF">TR84734</name>
</gene>
<accession>A0A0X3NNM1</accession>
<evidence type="ECO:0000313" key="7">
    <source>
        <dbReference type="EMBL" id="JAP39177.1"/>
    </source>
</evidence>
<evidence type="ECO:0000256" key="4">
    <source>
        <dbReference type="PIRSR" id="PIRSR607724-1"/>
    </source>
</evidence>
<evidence type="ECO:0000256" key="1">
    <source>
        <dbReference type="ARBA" id="ARBA00009545"/>
    </source>
</evidence>
<feature type="domain" description="PARG helical" evidence="6">
    <location>
        <begin position="142"/>
        <end position="256"/>
    </location>
</feature>
<dbReference type="InterPro" id="IPR048362">
    <property type="entry name" value="PARG_helical"/>
</dbReference>
<dbReference type="AlphaFoldDB" id="A0A0X3NNM1"/>
<feature type="domain" description="PARG catalytic Macro" evidence="5">
    <location>
        <begin position="277"/>
        <end position="471"/>
    </location>
</feature>
<evidence type="ECO:0000256" key="2">
    <source>
        <dbReference type="ARBA" id="ARBA00012255"/>
    </source>
</evidence>
<dbReference type="EC" id="3.2.1.143" evidence="2"/>
<dbReference type="GO" id="GO:0005975">
    <property type="term" value="P:carbohydrate metabolic process"/>
    <property type="evidence" value="ECO:0007669"/>
    <property type="project" value="InterPro"/>
</dbReference>
<sequence length="527" mass="58615">MANSRPEVILGDGLKSFTWKNLHLLKRTEDMEKGGLKCKPGILHLCLCDVSKTGDHAPRPAVSTALDAWDNDHVKLPYSPQNIHTENGTPVKLWNIIQQALSGSLESAEEFEKAVLSYNADYAPGIWNVDILSAALQHRPDFRPLLKKIADLALKLPDLITRPIPLMKQNRESSISLSQIQVACLLANAFYCTFPGRSGSNARHQQPTFPSVNFNTLFWACSSRGSGLEKVICILHYFSRVLGEDGPTTGTVTFSRRCLNNPPDFQSSEVLIGSIPFGTSSTCRIEDAGSQTMQVDFADPLIGGEFLRFGNVQEEIMCCMQPEILAGRLFLERLLSHEAALVIGAERFCNYTGYGRSFQWVGNFKEADHGSSRDSRGQWKKVIVVIDASRFRNCSSQFQESHIRRELNKAFIGFTDRAAPYQPLPSIVVSGNWGCGVFRGNKALKALIQLMACAQAGKALAYSTFENESLEKELQRLHSSLVASNCSVGRLWSILTRLQPPERLNEDKRTAYVFEHVNEALSKPPTF</sequence>
<feature type="active site" evidence="4">
    <location>
        <position position="315"/>
    </location>
</feature>